<gene>
    <name evidence="2" type="ORF">GCM10010981_35260</name>
</gene>
<sequence>MRLVRLSAPAGLENLKLVEEDSPSKPKRGELLVRIRACSLNFHDYMVALGRKPTADGRIPLSDGAGEVVAVGDDVHEFHVGDAVVSTYWPHWLGGEPTPATKTGELGDDIDGYAREYACMPSHAFTKAPAGYTHVEAATLTCAGVTAWRSLVVCGRVKPGDTVLILGTGGVSLFALQFAKAAGARVIATSSSEQKLEKLKHLGADMLINYKAVPDWGRKAKELTDGRGVDHVVEVGGPGTLAQSIAACRMGGHIALVGILTGFAGEVSIPALFSNQIRISGISIGSRTDQEDMVRALTAHSLKPLVDRSFQLPEIAAAFQHYKSQNHFGKVCLEL</sequence>
<organism evidence="2 3">
    <name type="scientific">Dyella nitratireducens</name>
    <dbReference type="NCBI Taxonomy" id="1849580"/>
    <lineage>
        <taxon>Bacteria</taxon>
        <taxon>Pseudomonadati</taxon>
        <taxon>Pseudomonadota</taxon>
        <taxon>Gammaproteobacteria</taxon>
        <taxon>Lysobacterales</taxon>
        <taxon>Rhodanobacteraceae</taxon>
        <taxon>Dyella</taxon>
    </lineage>
</organism>
<dbReference type="PANTHER" id="PTHR45033">
    <property type="match status" value="1"/>
</dbReference>
<dbReference type="RefSeq" id="WP_188796222.1">
    <property type="nucleotide sequence ID" value="NZ_BMJA01000003.1"/>
</dbReference>
<comment type="caution">
    <text evidence="2">The sequence shown here is derived from an EMBL/GenBank/DDBJ whole genome shotgun (WGS) entry which is preliminary data.</text>
</comment>
<dbReference type="Gene3D" id="3.40.50.720">
    <property type="entry name" value="NAD(P)-binding Rossmann-like Domain"/>
    <property type="match status" value="1"/>
</dbReference>
<accession>A0ABQ1GGC8</accession>
<dbReference type="InterPro" id="IPR020843">
    <property type="entry name" value="ER"/>
</dbReference>
<dbReference type="SUPFAM" id="SSF51735">
    <property type="entry name" value="NAD(P)-binding Rossmann-fold domains"/>
    <property type="match status" value="1"/>
</dbReference>
<reference evidence="3" key="1">
    <citation type="journal article" date="2019" name="Int. J. Syst. Evol. Microbiol.">
        <title>The Global Catalogue of Microorganisms (GCM) 10K type strain sequencing project: providing services to taxonomists for standard genome sequencing and annotation.</title>
        <authorList>
            <consortium name="The Broad Institute Genomics Platform"/>
            <consortium name="The Broad Institute Genome Sequencing Center for Infectious Disease"/>
            <person name="Wu L."/>
            <person name="Ma J."/>
        </authorList>
    </citation>
    <scope>NUCLEOTIDE SEQUENCE [LARGE SCALE GENOMIC DNA]</scope>
    <source>
        <strain evidence="3">CGMCC 1.15439</strain>
    </source>
</reference>
<feature type="domain" description="Enoyl reductase (ER)" evidence="1">
    <location>
        <begin position="10"/>
        <end position="333"/>
    </location>
</feature>
<evidence type="ECO:0000259" key="1">
    <source>
        <dbReference type="SMART" id="SM00829"/>
    </source>
</evidence>
<dbReference type="InterPro" id="IPR036291">
    <property type="entry name" value="NAD(P)-bd_dom_sf"/>
</dbReference>
<dbReference type="Gene3D" id="3.90.180.10">
    <property type="entry name" value="Medium-chain alcohol dehydrogenases, catalytic domain"/>
    <property type="match status" value="1"/>
</dbReference>
<evidence type="ECO:0000313" key="2">
    <source>
        <dbReference type="EMBL" id="GGA43093.1"/>
    </source>
</evidence>
<dbReference type="CDD" id="cd08276">
    <property type="entry name" value="MDR7"/>
    <property type="match status" value="1"/>
</dbReference>
<dbReference type="InterPro" id="IPR013154">
    <property type="entry name" value="ADH-like_N"/>
</dbReference>
<dbReference type="EMBL" id="BMJA01000003">
    <property type="protein sequence ID" value="GGA43093.1"/>
    <property type="molecule type" value="Genomic_DNA"/>
</dbReference>
<evidence type="ECO:0000313" key="3">
    <source>
        <dbReference type="Proteomes" id="UP000620046"/>
    </source>
</evidence>
<dbReference type="SMART" id="SM00829">
    <property type="entry name" value="PKS_ER"/>
    <property type="match status" value="1"/>
</dbReference>
<name>A0ABQ1GGC8_9GAMM</name>
<proteinExistence type="predicted"/>
<dbReference type="Proteomes" id="UP000620046">
    <property type="component" value="Unassembled WGS sequence"/>
</dbReference>
<dbReference type="Pfam" id="PF08240">
    <property type="entry name" value="ADH_N"/>
    <property type="match status" value="1"/>
</dbReference>
<dbReference type="InterPro" id="IPR013149">
    <property type="entry name" value="ADH-like_C"/>
</dbReference>
<dbReference type="Pfam" id="PF00107">
    <property type="entry name" value="ADH_zinc_N"/>
    <property type="match status" value="1"/>
</dbReference>
<keyword evidence="3" id="KW-1185">Reference proteome</keyword>
<dbReference type="InterPro" id="IPR052711">
    <property type="entry name" value="Zinc_ADH-like"/>
</dbReference>
<dbReference type="PANTHER" id="PTHR45033:SF2">
    <property type="entry name" value="ZINC-TYPE ALCOHOL DEHYDROGENASE-LIKE PROTEIN C1773.06C"/>
    <property type="match status" value="1"/>
</dbReference>
<dbReference type="InterPro" id="IPR011032">
    <property type="entry name" value="GroES-like_sf"/>
</dbReference>
<dbReference type="SUPFAM" id="SSF50129">
    <property type="entry name" value="GroES-like"/>
    <property type="match status" value="1"/>
</dbReference>
<protein>
    <submittedName>
        <fullName evidence="2">NADPH:quinone oxidoreductase</fullName>
    </submittedName>
</protein>